<comment type="cofactor">
    <cofactor evidence="1">
        <name>heme b</name>
        <dbReference type="ChEBI" id="CHEBI:60344"/>
    </cofactor>
</comment>
<dbReference type="Pfam" id="PF21105">
    <property type="entry name" value="DyP_N"/>
    <property type="match status" value="1"/>
</dbReference>
<keyword evidence="4" id="KW-0560">Oxidoreductase</keyword>
<dbReference type="EMBL" id="CP060825">
    <property type="protein sequence ID" value="QNP67390.1"/>
    <property type="molecule type" value="Genomic_DNA"/>
</dbReference>
<dbReference type="AlphaFoldDB" id="A0A7H0I3M4"/>
<organism evidence="9 10">
    <name type="scientific">Streptomyces genisteinicus</name>
    <dbReference type="NCBI Taxonomy" id="2768068"/>
    <lineage>
        <taxon>Bacteria</taxon>
        <taxon>Bacillati</taxon>
        <taxon>Actinomycetota</taxon>
        <taxon>Actinomycetes</taxon>
        <taxon>Kitasatosporales</taxon>
        <taxon>Streptomycetaceae</taxon>
        <taxon>Streptomyces</taxon>
    </lineage>
</organism>
<evidence type="ECO:0000256" key="5">
    <source>
        <dbReference type="ARBA" id="ARBA00023004"/>
    </source>
</evidence>
<evidence type="ECO:0000259" key="8">
    <source>
        <dbReference type="PROSITE" id="PS50927"/>
    </source>
</evidence>
<dbReference type="PROSITE" id="PS50927">
    <property type="entry name" value="BULB_LECTIN"/>
    <property type="match status" value="1"/>
</dbReference>
<evidence type="ECO:0000256" key="1">
    <source>
        <dbReference type="ARBA" id="ARBA00001970"/>
    </source>
</evidence>
<keyword evidence="3" id="KW-0479">Metal-binding</keyword>
<gene>
    <name evidence="9" type="ORF">IAG43_13505</name>
</gene>
<dbReference type="GO" id="GO:0004601">
    <property type="term" value="F:peroxidase activity"/>
    <property type="evidence" value="ECO:0007669"/>
    <property type="project" value="UniProtKB-KW"/>
</dbReference>
<dbReference type="NCBIfam" id="TIGR01413">
    <property type="entry name" value="Dyp_perox_fam"/>
    <property type="match status" value="1"/>
</dbReference>
<evidence type="ECO:0000256" key="7">
    <source>
        <dbReference type="SAM" id="MobiDB-lite"/>
    </source>
</evidence>
<evidence type="ECO:0000313" key="9">
    <source>
        <dbReference type="EMBL" id="QNP67390.1"/>
    </source>
</evidence>
<protein>
    <submittedName>
        <fullName evidence="9">Dyp-type peroxidase</fullName>
    </submittedName>
</protein>
<comment type="similarity">
    <text evidence="6">Belongs to the DyP-type peroxidase family.</text>
</comment>
<dbReference type="InterPro" id="IPR036426">
    <property type="entry name" value="Bulb-type_lectin_dom_sf"/>
</dbReference>
<dbReference type="CDD" id="cd00028">
    <property type="entry name" value="B_lectin"/>
    <property type="match status" value="1"/>
</dbReference>
<dbReference type="SMART" id="SM00108">
    <property type="entry name" value="B_lectin"/>
    <property type="match status" value="1"/>
</dbReference>
<accession>A0A7H0I3M4</accession>
<reference evidence="9 10" key="1">
    <citation type="submission" date="2020-08" db="EMBL/GenBank/DDBJ databases">
        <title>A novel species.</title>
        <authorList>
            <person name="Gao J."/>
        </authorList>
    </citation>
    <scope>NUCLEOTIDE SEQUENCE [LARGE SCALE GENOMIC DNA]</scope>
    <source>
        <strain evidence="9 10">CRPJ-33</strain>
    </source>
</reference>
<dbReference type="PANTHER" id="PTHR30521:SF0">
    <property type="entry name" value="DYP-TYPE PEROXIDASE FAMILY PROTEIN"/>
    <property type="match status" value="1"/>
</dbReference>
<evidence type="ECO:0000313" key="10">
    <source>
        <dbReference type="Proteomes" id="UP000516230"/>
    </source>
</evidence>
<dbReference type="Proteomes" id="UP000516230">
    <property type="component" value="Chromosome"/>
</dbReference>
<evidence type="ECO:0000256" key="6">
    <source>
        <dbReference type="ARBA" id="ARBA00025737"/>
    </source>
</evidence>
<dbReference type="SUPFAM" id="SSF54909">
    <property type="entry name" value="Dimeric alpha+beta barrel"/>
    <property type="match status" value="1"/>
</dbReference>
<dbReference type="PANTHER" id="PTHR30521">
    <property type="entry name" value="DEFERROCHELATASE/PEROXIDASE"/>
    <property type="match status" value="1"/>
</dbReference>
<dbReference type="KEGG" id="sgj:IAG43_13505"/>
<sequence length="605" mass="66360">MRDSTEIQGDVIAGFKKDNVQLLFLKFDDATRARTWLRRLKPRIATTRQVAAFNTAFSAARRNSGGDDPRALTALWRSVSFTHAGIETLTGRDPFPRAAEQTTQLAFKQGPALRAGMLGDTGDNSPENWLFGDSNAQPVHAVLTIAADTVADLRAALSEERQEASVHKVVIVFEQDGGTLPGARAGKEHFGFKDGVSEPAVAGFDAPDPRRPEWKKGSPGTRIIPAGEFVVGEERATDRPYTMPEWARGGSFHVVRRLGQDVPGWWAQIGARLKELKEAKAVPPEATTEWLAARMVGRWRSGTPVAKCPHADMPSDPASANDNDISFADDLEGAVTPLFSHLRKTNPRDGLRFQESGHIVPEKGDLDGRRIMRRGIPYGLPFDPAGPAGHGPDAARGLVFVSYQSDLVAQFEFMQRDWVDAEDFPLRKPSVGRDPMIGRESEVSFNDRRIRFEQFVRTEGAVYAFTPSMSTLDRLADGRLEDDTPRIKVKVTPTGNHDIFAVSTFEARDVVDAGRAKLVLQDDGRLVAFDEMDDPRWASNNPPTPGARAVLQEDGDFVVYTPDNQPVWSTGTGGNPGAKLSVQSDGNVVIYTAADRPIWATNTMH</sequence>
<evidence type="ECO:0000256" key="2">
    <source>
        <dbReference type="ARBA" id="ARBA00022559"/>
    </source>
</evidence>
<dbReference type="SUPFAM" id="SSF51110">
    <property type="entry name" value="alpha-D-mannose-specific plant lectins"/>
    <property type="match status" value="1"/>
</dbReference>
<dbReference type="GO" id="GO:0005829">
    <property type="term" value="C:cytosol"/>
    <property type="evidence" value="ECO:0007669"/>
    <property type="project" value="TreeGrafter"/>
</dbReference>
<keyword evidence="2 9" id="KW-0575">Peroxidase</keyword>
<dbReference type="InterPro" id="IPR001480">
    <property type="entry name" value="Bulb-type_lectin_dom"/>
</dbReference>
<dbReference type="GO" id="GO:0020037">
    <property type="term" value="F:heme binding"/>
    <property type="evidence" value="ECO:0007669"/>
    <property type="project" value="InterPro"/>
</dbReference>
<name>A0A7H0I3M4_9ACTN</name>
<dbReference type="InterPro" id="IPR011008">
    <property type="entry name" value="Dimeric_a/b-barrel"/>
</dbReference>
<feature type="compositionally biased region" description="Basic and acidic residues" evidence="7">
    <location>
        <begin position="207"/>
        <end position="216"/>
    </location>
</feature>
<dbReference type="InterPro" id="IPR049509">
    <property type="entry name" value="DyP_N"/>
</dbReference>
<proteinExistence type="inferred from homology"/>
<feature type="region of interest" description="Disordered" evidence="7">
    <location>
        <begin position="199"/>
        <end position="222"/>
    </location>
</feature>
<keyword evidence="5" id="KW-0408">Iron</keyword>
<keyword evidence="10" id="KW-1185">Reference proteome</keyword>
<dbReference type="PROSITE" id="PS51404">
    <property type="entry name" value="DYP_PEROXIDASE"/>
    <property type="match status" value="1"/>
</dbReference>
<evidence type="ECO:0000256" key="4">
    <source>
        <dbReference type="ARBA" id="ARBA00023002"/>
    </source>
</evidence>
<feature type="domain" description="Bulb-type lectin" evidence="8">
    <location>
        <begin position="496"/>
        <end position="603"/>
    </location>
</feature>
<dbReference type="GO" id="GO:0046872">
    <property type="term" value="F:metal ion binding"/>
    <property type="evidence" value="ECO:0007669"/>
    <property type="project" value="UniProtKB-KW"/>
</dbReference>
<dbReference type="InterPro" id="IPR006314">
    <property type="entry name" value="Dyp_peroxidase"/>
</dbReference>
<dbReference type="Gene3D" id="2.90.10.10">
    <property type="entry name" value="Bulb-type lectin domain"/>
    <property type="match status" value="2"/>
</dbReference>
<evidence type="ECO:0000256" key="3">
    <source>
        <dbReference type="ARBA" id="ARBA00022723"/>
    </source>
</evidence>